<evidence type="ECO:0000313" key="5">
    <source>
        <dbReference type="Proteomes" id="UP000288395"/>
    </source>
</evidence>
<dbReference type="GO" id="GO:0005829">
    <property type="term" value="C:cytosol"/>
    <property type="evidence" value="ECO:0007669"/>
    <property type="project" value="TreeGrafter"/>
</dbReference>
<reference evidence="5" key="1">
    <citation type="journal article" date="2018" name="Front. Microbiol.">
        <title>Genome-Based Analysis Reveals the Taxonomy and Diversity of the Family Idiomarinaceae.</title>
        <authorList>
            <person name="Liu Y."/>
            <person name="Lai Q."/>
            <person name="Shao Z."/>
        </authorList>
    </citation>
    <scope>NUCLEOTIDE SEQUENCE [LARGE SCALE GENOMIC DNA]</scope>
    <source>
        <strain evidence="5">GBPy7</strain>
    </source>
</reference>
<dbReference type="InterPro" id="IPR014319">
    <property type="entry name" value="Phageshock_PspA"/>
</dbReference>
<sequence length="244" mass="27324">MGIFSRFTDIVNANLNSLLDKAEDPQKMVRLIIQEMEDTLVEVRSVSAKTLSEKKELNRELTRLENEVVEWERRAELALSKDRDDLARQALIEKNKLQETVNSVQAEVARVDEHIERLSGEIGQLQEKLSDAKARQKSILMRERTVSSRLSVKKTLDSSKIDDAMHKFDRYEAKIDGLESQVDAYDLGQKTLADEFRALENESHVDAELAALKARVKGGDASAEAKQEGTAKGGAAKSAKKKDA</sequence>
<dbReference type="PANTHER" id="PTHR31088:SF6">
    <property type="entry name" value="PHAGE SHOCK PROTEIN A"/>
    <property type="match status" value="1"/>
</dbReference>
<dbReference type="RefSeq" id="WP_126766094.1">
    <property type="nucleotide sequence ID" value="NZ_PIPJ01000002.1"/>
</dbReference>
<evidence type="ECO:0000256" key="1">
    <source>
        <dbReference type="ARBA" id="ARBA00043985"/>
    </source>
</evidence>
<dbReference type="NCBIfam" id="TIGR02977">
    <property type="entry name" value="phageshock_pspA"/>
    <property type="match status" value="1"/>
</dbReference>
<comment type="similarity">
    <text evidence="1">Belongs to the PspA/Vipp/IM30 family.</text>
</comment>
<feature type="coiled-coil region" evidence="2">
    <location>
        <begin position="47"/>
        <end position="135"/>
    </location>
</feature>
<evidence type="ECO:0000256" key="2">
    <source>
        <dbReference type="SAM" id="Coils"/>
    </source>
</evidence>
<feature type="region of interest" description="Disordered" evidence="3">
    <location>
        <begin position="216"/>
        <end position="244"/>
    </location>
</feature>
<evidence type="ECO:0000256" key="3">
    <source>
        <dbReference type="SAM" id="MobiDB-lite"/>
    </source>
</evidence>
<dbReference type="GO" id="GO:0009271">
    <property type="term" value="P:phage shock"/>
    <property type="evidence" value="ECO:0007669"/>
    <property type="project" value="TreeGrafter"/>
</dbReference>
<dbReference type="OrthoDB" id="9779630at2"/>
<protein>
    <submittedName>
        <fullName evidence="4">Phage shock protein PspA</fullName>
    </submittedName>
</protein>
<accession>A0A432W0E3</accession>
<proteinExistence type="inferred from homology"/>
<dbReference type="Gene3D" id="1.10.287.1490">
    <property type="match status" value="1"/>
</dbReference>
<keyword evidence="5" id="KW-1185">Reference proteome</keyword>
<dbReference type="InterPro" id="IPR007157">
    <property type="entry name" value="PspA_VIPP1"/>
</dbReference>
<dbReference type="Pfam" id="PF04012">
    <property type="entry name" value="PspA_IM30"/>
    <property type="match status" value="1"/>
</dbReference>
<organism evidence="4 5">
    <name type="scientific">Aliidiomarina iranensis</name>
    <dbReference type="NCBI Taxonomy" id="1434071"/>
    <lineage>
        <taxon>Bacteria</taxon>
        <taxon>Pseudomonadati</taxon>
        <taxon>Pseudomonadota</taxon>
        <taxon>Gammaproteobacteria</taxon>
        <taxon>Alteromonadales</taxon>
        <taxon>Idiomarinaceae</taxon>
        <taxon>Aliidiomarina</taxon>
    </lineage>
</organism>
<comment type="caution">
    <text evidence="4">The sequence shown here is derived from an EMBL/GenBank/DDBJ whole genome shotgun (WGS) entry which is preliminary data.</text>
</comment>
<name>A0A432W0E3_9GAMM</name>
<dbReference type="EMBL" id="PIPJ01000002">
    <property type="protein sequence ID" value="RUO22486.1"/>
    <property type="molecule type" value="Genomic_DNA"/>
</dbReference>
<dbReference type="PANTHER" id="PTHR31088">
    <property type="entry name" value="MEMBRANE-ASSOCIATED PROTEIN VIPP1, CHLOROPLASTIC"/>
    <property type="match status" value="1"/>
</dbReference>
<keyword evidence="2" id="KW-0175">Coiled coil</keyword>
<dbReference type="Proteomes" id="UP000288395">
    <property type="component" value="Unassembled WGS sequence"/>
</dbReference>
<evidence type="ECO:0000313" key="4">
    <source>
        <dbReference type="EMBL" id="RUO22486.1"/>
    </source>
</evidence>
<dbReference type="AlphaFoldDB" id="A0A432W0E3"/>
<gene>
    <name evidence="4" type="primary">pspA</name>
    <name evidence="4" type="ORF">CWE08_04735</name>
</gene>